<dbReference type="GO" id="GO:0003712">
    <property type="term" value="F:transcription coregulator activity"/>
    <property type="evidence" value="ECO:0007669"/>
    <property type="project" value="InterPro"/>
</dbReference>
<gene>
    <name evidence="11" type="primary">LOC110981028</name>
    <name evidence="9" type="synonym">MED11</name>
</gene>
<evidence type="ECO:0000313" key="11">
    <source>
        <dbReference type="RefSeq" id="XP_022093867.1"/>
    </source>
</evidence>
<dbReference type="OrthoDB" id="5418434at2759"/>
<evidence type="ECO:0000256" key="2">
    <source>
        <dbReference type="ARBA" id="ARBA00008186"/>
    </source>
</evidence>
<sequence>MTSPTENRLKQLESIENDIANVVLNAGRAVSELSEEKPNEHLTEHYTRQFLKTLEKVEKSLTEQINYLSQVATGQPHEGSSYSAQKDAQMAIHRQDHIKSELNELKTICES</sequence>
<evidence type="ECO:0000256" key="1">
    <source>
        <dbReference type="ARBA" id="ARBA00004123"/>
    </source>
</evidence>
<keyword evidence="7 9" id="KW-0539">Nucleus</keyword>
<dbReference type="Pfam" id="PF10280">
    <property type="entry name" value="Med11"/>
    <property type="match status" value="1"/>
</dbReference>
<dbReference type="OMA" id="WHRIQHV"/>
<reference evidence="11" key="1">
    <citation type="submission" date="2025-08" db="UniProtKB">
        <authorList>
            <consortium name="RefSeq"/>
        </authorList>
    </citation>
    <scope>IDENTIFICATION</scope>
</reference>
<dbReference type="GeneID" id="110981028"/>
<evidence type="ECO:0000256" key="8">
    <source>
        <dbReference type="ARBA" id="ARBA00032011"/>
    </source>
</evidence>
<dbReference type="Gene3D" id="1.10.287.3490">
    <property type="match status" value="1"/>
</dbReference>
<evidence type="ECO:0000313" key="10">
    <source>
        <dbReference type="Proteomes" id="UP000694845"/>
    </source>
</evidence>
<evidence type="ECO:0000256" key="9">
    <source>
        <dbReference type="RuleBase" id="RU364147"/>
    </source>
</evidence>
<dbReference type="InterPro" id="IPR019404">
    <property type="entry name" value="Mediator_Med11"/>
</dbReference>
<evidence type="ECO:0000256" key="6">
    <source>
        <dbReference type="ARBA" id="ARBA00023163"/>
    </source>
</evidence>
<keyword evidence="5 9" id="KW-0010">Activator</keyword>
<dbReference type="FunFam" id="1.10.287.3490:FF:000001">
    <property type="entry name" value="Mediator of RNA polymerase II transcription subunit 11"/>
    <property type="match status" value="1"/>
</dbReference>
<name>A0A8B7YMH6_ACAPL</name>
<dbReference type="GO" id="GO:0016592">
    <property type="term" value="C:mediator complex"/>
    <property type="evidence" value="ECO:0007669"/>
    <property type="project" value="InterPro"/>
</dbReference>
<comment type="subcellular location">
    <subcellularLocation>
        <location evidence="1 9">Nucleus</location>
    </subcellularLocation>
</comment>
<dbReference type="RefSeq" id="XP_022093867.1">
    <property type="nucleotide sequence ID" value="XM_022238175.1"/>
</dbReference>
<comment type="function">
    <text evidence="9">Component of the Mediator complex, a coactivator involved in the regulated transcription of nearly all RNA polymerase II-dependent genes. Mediator functions as a bridge to convey information from gene-specific regulatory proteins to the basal RNA polymerase II transcription machinery. Mediator is recruited to promoters by direct interactions with regulatory proteins and serves as a scaffold for the assembly of a functional pre-initiation complex with RNA polymerase II and the general transcription factors.</text>
</comment>
<dbReference type="AlphaFoldDB" id="A0A8B7YMH6"/>
<protein>
    <recommendedName>
        <fullName evidence="3 9">Mediator of RNA polymerase II transcription subunit 11</fullName>
    </recommendedName>
    <alternativeName>
        <fullName evidence="8 9">Mediator complex subunit 11</fullName>
    </alternativeName>
</protein>
<dbReference type="Proteomes" id="UP000694845">
    <property type="component" value="Unplaced"/>
</dbReference>
<evidence type="ECO:0000256" key="3">
    <source>
        <dbReference type="ARBA" id="ARBA00019621"/>
    </source>
</evidence>
<evidence type="ECO:0000256" key="5">
    <source>
        <dbReference type="ARBA" id="ARBA00023159"/>
    </source>
</evidence>
<dbReference type="GO" id="GO:0006357">
    <property type="term" value="P:regulation of transcription by RNA polymerase II"/>
    <property type="evidence" value="ECO:0007669"/>
    <property type="project" value="InterPro"/>
</dbReference>
<evidence type="ECO:0000256" key="4">
    <source>
        <dbReference type="ARBA" id="ARBA00023015"/>
    </source>
</evidence>
<comment type="subunit">
    <text evidence="9">Component of the Mediator complex.</text>
</comment>
<evidence type="ECO:0000256" key="7">
    <source>
        <dbReference type="ARBA" id="ARBA00023242"/>
    </source>
</evidence>
<keyword evidence="6 9" id="KW-0804">Transcription</keyword>
<comment type="similarity">
    <text evidence="2 9">Belongs to the Mediator complex subunit 11 family.</text>
</comment>
<accession>A0A8B7YMH6</accession>
<organism evidence="10 11">
    <name type="scientific">Acanthaster planci</name>
    <name type="common">Crown-of-thorns starfish</name>
    <dbReference type="NCBI Taxonomy" id="133434"/>
    <lineage>
        <taxon>Eukaryota</taxon>
        <taxon>Metazoa</taxon>
        <taxon>Echinodermata</taxon>
        <taxon>Eleutherozoa</taxon>
        <taxon>Asterozoa</taxon>
        <taxon>Asteroidea</taxon>
        <taxon>Valvatacea</taxon>
        <taxon>Valvatida</taxon>
        <taxon>Acanthasteridae</taxon>
        <taxon>Acanthaster</taxon>
    </lineage>
</organism>
<keyword evidence="4 9" id="KW-0805">Transcription regulation</keyword>
<proteinExistence type="inferred from homology"/>
<dbReference type="PANTHER" id="PTHR22890">
    <property type="entry name" value="MEDIATOR OF RNA POLYMERASE II TRANSCRIPTION SUBUNIT 11"/>
    <property type="match status" value="1"/>
</dbReference>
<dbReference type="KEGG" id="aplc:110981028"/>
<keyword evidence="10" id="KW-1185">Reference proteome</keyword>